<gene>
    <name evidence="1" type="ORF">EDD73_11840</name>
</gene>
<protein>
    <submittedName>
        <fullName evidence="1">Cob(I)yrinic acid a,c-diamide adenosyltransferase</fullName>
    </submittedName>
</protein>
<sequence length="189" mass="20582">MSGYIQVITGNGKGKTTMALGECLQVAAQGLKVHIVQFQKGSSYMGELFSLQRIPTLTITQFGFGCPQSAMIRSGLAHCVSCGDCFRRNRDRQNPWPGQGFAFACTLLQDEQANLVVLDEISHIINAGFISVEQVLTALAKRRPSLSVILTGRRMPEQLIAISDRAVECCAVKHPLADGIAPSRRGIEY</sequence>
<comment type="caution">
    <text evidence="1">The sequence shown here is derived from an EMBL/GenBank/DDBJ whole genome shotgun (WGS) entry which is preliminary data.</text>
</comment>
<dbReference type="GO" id="GO:0008817">
    <property type="term" value="F:corrinoid adenosyltransferase activity"/>
    <property type="evidence" value="ECO:0007669"/>
    <property type="project" value="InterPro"/>
</dbReference>
<dbReference type="GO" id="GO:0009236">
    <property type="term" value="P:cobalamin biosynthetic process"/>
    <property type="evidence" value="ECO:0007669"/>
    <property type="project" value="InterPro"/>
</dbReference>
<name>A0A4R2RMJ1_9FIRM</name>
<reference evidence="1 2" key="1">
    <citation type="submission" date="2019-03" db="EMBL/GenBank/DDBJ databases">
        <title>Genomic Encyclopedia of Type Strains, Phase IV (KMG-IV): sequencing the most valuable type-strain genomes for metagenomic binning, comparative biology and taxonomic classification.</title>
        <authorList>
            <person name="Goeker M."/>
        </authorList>
    </citation>
    <scope>NUCLEOTIDE SEQUENCE [LARGE SCALE GENOMIC DNA]</scope>
    <source>
        <strain evidence="1 2">DSM 11170</strain>
    </source>
</reference>
<keyword evidence="1" id="KW-0808">Transferase</keyword>
<organism evidence="1 2">
    <name type="scientific">Heliophilum fasciatum</name>
    <dbReference type="NCBI Taxonomy" id="35700"/>
    <lineage>
        <taxon>Bacteria</taxon>
        <taxon>Bacillati</taxon>
        <taxon>Bacillota</taxon>
        <taxon>Clostridia</taxon>
        <taxon>Eubacteriales</taxon>
        <taxon>Heliobacteriaceae</taxon>
        <taxon>Heliophilum</taxon>
    </lineage>
</organism>
<dbReference type="PIRSF" id="PIRSF015617">
    <property type="entry name" value="Adensltrnsf_CobA"/>
    <property type="match status" value="1"/>
</dbReference>
<accession>A0A4R2RMJ1</accession>
<keyword evidence="2" id="KW-1185">Reference proteome</keyword>
<dbReference type="Pfam" id="PF02572">
    <property type="entry name" value="CobA_CobO_BtuR"/>
    <property type="match status" value="1"/>
</dbReference>
<dbReference type="AlphaFoldDB" id="A0A4R2RMJ1"/>
<dbReference type="PANTHER" id="PTHR46638">
    <property type="entry name" value="CORRINOID ADENOSYLTRANSFERASE"/>
    <property type="match status" value="1"/>
</dbReference>
<dbReference type="InterPro" id="IPR003724">
    <property type="entry name" value="CblAdoTrfase_CobA"/>
</dbReference>
<dbReference type="OrthoDB" id="9810309at2"/>
<dbReference type="EMBL" id="SLXT01000018">
    <property type="protein sequence ID" value="TCP63497.1"/>
    <property type="molecule type" value="Genomic_DNA"/>
</dbReference>
<evidence type="ECO:0000313" key="2">
    <source>
        <dbReference type="Proteomes" id="UP000294813"/>
    </source>
</evidence>
<dbReference type="Proteomes" id="UP000294813">
    <property type="component" value="Unassembled WGS sequence"/>
</dbReference>
<proteinExistence type="predicted"/>
<dbReference type="SUPFAM" id="SSF52540">
    <property type="entry name" value="P-loop containing nucleoside triphosphate hydrolases"/>
    <property type="match status" value="1"/>
</dbReference>
<dbReference type="InterPro" id="IPR027417">
    <property type="entry name" value="P-loop_NTPase"/>
</dbReference>
<dbReference type="GO" id="GO:0005524">
    <property type="term" value="F:ATP binding"/>
    <property type="evidence" value="ECO:0007669"/>
    <property type="project" value="InterPro"/>
</dbReference>
<dbReference type="Gene3D" id="3.40.50.300">
    <property type="entry name" value="P-loop containing nucleotide triphosphate hydrolases"/>
    <property type="match status" value="1"/>
</dbReference>
<dbReference type="PANTHER" id="PTHR46638:SF1">
    <property type="entry name" value="CORRINOID ADENOSYLTRANSFERASE"/>
    <property type="match status" value="1"/>
</dbReference>
<dbReference type="RefSeq" id="WP_131919659.1">
    <property type="nucleotide sequence ID" value="NZ_JAOQNU010000017.1"/>
</dbReference>
<evidence type="ECO:0000313" key="1">
    <source>
        <dbReference type="EMBL" id="TCP63497.1"/>
    </source>
</evidence>